<proteinExistence type="predicted"/>
<evidence type="ECO:0000313" key="3">
    <source>
        <dbReference type="Proteomes" id="UP001318300"/>
    </source>
</evidence>
<evidence type="ECO:0000256" key="1">
    <source>
        <dbReference type="SAM" id="MobiDB-lite"/>
    </source>
</evidence>
<dbReference type="EMBL" id="JAAOYO010000006">
    <property type="protein sequence ID" value="NII42666.1"/>
    <property type="molecule type" value="Genomic_DNA"/>
</dbReference>
<sequence length="300" mass="29418">MTTNPPGNDSGTPIHDATAATEGHEIHPGVTVPSYASGTPVERPIGFDDLEPLDAIPADEQLPAGTVPAGSLTASSTGSTDSGSTGSDSSGGGKAKADAAKGAASDVAGDAKEKAANVAGTAKEQAANVASEVSDHARQLFGQASSTVKDQAADQQQKAASGLRTIGEHLGKMADNDDEQGLAAKVVRDLSNRAGSVAGYLEGRDPGSLVDEVKSFAARRPGTFIAIAAGAGILAGRLAKALTTEIKHEKEAEASGSTGTATTEADFGTTGTAGFGTTGLGTTGTTGTGTTGSAGTGPLV</sequence>
<feature type="region of interest" description="Disordered" evidence="1">
    <location>
        <begin position="1"/>
        <end position="104"/>
    </location>
</feature>
<dbReference type="GO" id="GO:0051301">
    <property type="term" value="P:cell division"/>
    <property type="evidence" value="ECO:0007669"/>
    <property type="project" value="UniProtKB-KW"/>
</dbReference>
<feature type="compositionally biased region" description="Low complexity" evidence="1">
    <location>
        <begin position="69"/>
        <end position="88"/>
    </location>
</feature>
<evidence type="ECO:0000313" key="2">
    <source>
        <dbReference type="EMBL" id="NII42666.1"/>
    </source>
</evidence>
<keyword evidence="2" id="KW-0131">Cell cycle</keyword>
<name>A0ABX0TE02_9MICO</name>
<feature type="compositionally biased region" description="Polar residues" evidence="1">
    <location>
        <begin position="1"/>
        <end position="11"/>
    </location>
</feature>
<accession>A0ABX0TE02</accession>
<feature type="region of interest" description="Disordered" evidence="1">
    <location>
        <begin position="249"/>
        <end position="300"/>
    </location>
</feature>
<gene>
    <name evidence="2" type="ORF">E9228_003340</name>
</gene>
<dbReference type="Proteomes" id="UP001318300">
    <property type="component" value="Unassembled WGS sequence"/>
</dbReference>
<dbReference type="RefSeq" id="WP_166781652.1">
    <property type="nucleotide sequence ID" value="NZ_JAAOYO010000006.1"/>
</dbReference>
<reference evidence="2 3" key="1">
    <citation type="submission" date="2020-03" db="EMBL/GenBank/DDBJ databases">
        <title>Above-ground endophytic microbial communities from plants in different locations in the United States.</title>
        <authorList>
            <person name="Frank C."/>
        </authorList>
    </citation>
    <scope>NUCLEOTIDE SEQUENCE [LARGE SCALE GENOMIC DNA]</scope>
    <source>
        <strain evidence="2 3">WW7</strain>
    </source>
</reference>
<keyword evidence="3" id="KW-1185">Reference proteome</keyword>
<feature type="compositionally biased region" description="Low complexity" evidence="1">
    <location>
        <begin position="254"/>
        <end position="270"/>
    </location>
</feature>
<organism evidence="2 3">
    <name type="scientific">Curtobacterium salicis</name>
    <dbReference type="NCBI Taxonomy" id="1779862"/>
    <lineage>
        <taxon>Bacteria</taxon>
        <taxon>Bacillati</taxon>
        <taxon>Actinomycetota</taxon>
        <taxon>Actinomycetes</taxon>
        <taxon>Micrococcales</taxon>
        <taxon>Microbacteriaceae</taxon>
        <taxon>Curtobacterium</taxon>
    </lineage>
</organism>
<comment type="caution">
    <text evidence="2">The sequence shown here is derived from an EMBL/GenBank/DDBJ whole genome shotgun (WGS) entry which is preliminary data.</text>
</comment>
<keyword evidence="2" id="KW-0132">Cell division</keyword>
<feature type="compositionally biased region" description="Gly residues" evidence="1">
    <location>
        <begin position="271"/>
        <end position="300"/>
    </location>
</feature>
<protein>
    <submittedName>
        <fullName evidence="2">Cell division septum initiation protein DivIVA</fullName>
    </submittedName>
</protein>